<evidence type="ECO:0000256" key="1">
    <source>
        <dbReference type="SAM" id="Phobius"/>
    </source>
</evidence>
<proteinExistence type="predicted"/>
<protein>
    <submittedName>
        <fullName evidence="2">DUF2975 domain-containing protein</fullName>
    </submittedName>
</protein>
<keyword evidence="1" id="KW-0472">Membrane</keyword>
<dbReference type="Proteomes" id="UP000812270">
    <property type="component" value="Unassembled WGS sequence"/>
</dbReference>
<accession>A0A9E2S6W1</accession>
<name>A0A9E2S6W1_9BACT</name>
<sequence>MKTRTENILTVMNILAWVAFVGLMIKAGAILVAFAVTWINPDAAKNLYQGLDLYSLRQYSMTQYSLNVLMRVAILILEAYTAYLVIKVLSKIKMVNPFTIEIANVLEKISYFILVIGIVALFYSTHLGYMMKNVPGLQRDFEPGGYLFMAGIVFVIAQIFKKGVEIQTENELTV</sequence>
<keyword evidence="1" id="KW-0812">Transmembrane</keyword>
<dbReference type="InterPro" id="IPR021354">
    <property type="entry name" value="DUF2975"/>
</dbReference>
<feature type="transmembrane region" description="Helical" evidence="1">
    <location>
        <begin position="68"/>
        <end position="89"/>
    </location>
</feature>
<dbReference type="RefSeq" id="WP_217790525.1">
    <property type="nucleotide sequence ID" value="NZ_JAHSPG010000003.1"/>
</dbReference>
<feature type="transmembrane region" description="Helical" evidence="1">
    <location>
        <begin position="143"/>
        <end position="160"/>
    </location>
</feature>
<reference evidence="2" key="1">
    <citation type="submission" date="2021-06" db="EMBL/GenBank/DDBJ databases">
        <authorList>
            <person name="Huq M.A."/>
        </authorList>
    </citation>
    <scope>NUCLEOTIDE SEQUENCE</scope>
    <source>
        <strain evidence="2">MAH-26</strain>
    </source>
</reference>
<feature type="transmembrane region" description="Helical" evidence="1">
    <location>
        <begin position="12"/>
        <end position="39"/>
    </location>
</feature>
<evidence type="ECO:0000313" key="2">
    <source>
        <dbReference type="EMBL" id="MBV4356891.1"/>
    </source>
</evidence>
<feature type="transmembrane region" description="Helical" evidence="1">
    <location>
        <begin position="109"/>
        <end position="131"/>
    </location>
</feature>
<gene>
    <name evidence="2" type="ORF">KTO63_07040</name>
</gene>
<comment type="caution">
    <text evidence="2">The sequence shown here is derived from an EMBL/GenBank/DDBJ whole genome shotgun (WGS) entry which is preliminary data.</text>
</comment>
<dbReference type="EMBL" id="JAHSPG010000003">
    <property type="protein sequence ID" value="MBV4356891.1"/>
    <property type="molecule type" value="Genomic_DNA"/>
</dbReference>
<keyword evidence="1" id="KW-1133">Transmembrane helix</keyword>
<dbReference type="AlphaFoldDB" id="A0A9E2S6W1"/>
<dbReference type="Pfam" id="PF11188">
    <property type="entry name" value="DUF2975"/>
    <property type="match status" value="1"/>
</dbReference>
<evidence type="ECO:0000313" key="3">
    <source>
        <dbReference type="Proteomes" id="UP000812270"/>
    </source>
</evidence>
<keyword evidence="3" id="KW-1185">Reference proteome</keyword>
<organism evidence="2 3">
    <name type="scientific">Pinibacter aurantiacus</name>
    <dbReference type="NCBI Taxonomy" id="2851599"/>
    <lineage>
        <taxon>Bacteria</taxon>
        <taxon>Pseudomonadati</taxon>
        <taxon>Bacteroidota</taxon>
        <taxon>Chitinophagia</taxon>
        <taxon>Chitinophagales</taxon>
        <taxon>Chitinophagaceae</taxon>
        <taxon>Pinibacter</taxon>
    </lineage>
</organism>